<dbReference type="AlphaFoldDB" id="A0AAJ4B508"/>
<protein>
    <recommendedName>
        <fullName evidence="3">TIGR02646 family protein</fullName>
    </recommendedName>
</protein>
<gene>
    <name evidence="1" type="ORF">N026_13235</name>
</gene>
<dbReference type="RefSeq" id="WP_024659581.1">
    <property type="nucleotide sequence ID" value="NZ_CP047267.1"/>
</dbReference>
<dbReference type="Gene3D" id="1.10.30.50">
    <property type="match status" value="1"/>
</dbReference>
<evidence type="ECO:0000313" key="1">
    <source>
        <dbReference type="EMBL" id="QHF08404.1"/>
    </source>
</evidence>
<sequence length="265" mass="30119">MTHFNVKSPAEIEAFEARYGDGCHGVKKHKPGTLKLLKDFDGRAAAEFDSRQAGNPKGPNDLWVDLYEHNKDKKSGVTGKLLRKHLRDFLEEEQAHKCCYCQRPLVNISNAKPIEHILPRQPFVQHSFHLWNLAVACFDCNHAKSNDCWIDPALSAVAAYPKPQDFIACYHPRFHTYDEHIKFVRVQTNTVNISLYIGRTEQGQNLCKKLLKTVSAKDILLSSNLHLKQSLQKLHYHMPSLNGRAAIAVDEFNEALAGITLKLIR</sequence>
<name>A0AAJ4B508_PSESX</name>
<organism evidence="1 2">
    <name type="scientific">Pseudomonas syringae UB303</name>
    <dbReference type="NCBI Taxonomy" id="1357287"/>
    <lineage>
        <taxon>Bacteria</taxon>
        <taxon>Pseudomonadati</taxon>
        <taxon>Pseudomonadota</taxon>
        <taxon>Gammaproteobacteria</taxon>
        <taxon>Pseudomonadales</taxon>
        <taxon>Pseudomonadaceae</taxon>
        <taxon>Pseudomonas</taxon>
        <taxon>Pseudomonas syringae</taxon>
    </lineage>
</organism>
<dbReference type="EMBL" id="CP047267">
    <property type="protein sequence ID" value="QHF08404.1"/>
    <property type="molecule type" value="Genomic_DNA"/>
</dbReference>
<reference evidence="1 2" key="1">
    <citation type="journal article" date="2014" name="Genome Announc.">
        <title>Draft Genome Sequences of a Phylogenetically Diverse Suite of Pseudomonas syringae Strains from Multiple Source Populations.</title>
        <authorList>
            <person name="Baltrus D.A."/>
            <person name="Yourstone S."/>
            <person name="Lind A."/>
            <person name="Guilbaud C."/>
            <person name="Sands D.C."/>
            <person name="Jones C.D."/>
            <person name="Morris C.E."/>
            <person name="Dangl J.L."/>
        </authorList>
    </citation>
    <scope>NUCLEOTIDE SEQUENCE [LARGE SCALE GENOMIC DNA]</scope>
    <source>
        <strain evidence="1 2">UB303</strain>
    </source>
</reference>
<evidence type="ECO:0000313" key="2">
    <source>
        <dbReference type="Proteomes" id="UP000464688"/>
    </source>
</evidence>
<proteinExistence type="predicted"/>
<dbReference type="Proteomes" id="UP000464688">
    <property type="component" value="Chromosome"/>
</dbReference>
<evidence type="ECO:0008006" key="3">
    <source>
        <dbReference type="Google" id="ProtNLM"/>
    </source>
</evidence>
<accession>A0AAJ4B508</accession>